<evidence type="ECO:0000256" key="1">
    <source>
        <dbReference type="SAM" id="MobiDB-lite"/>
    </source>
</evidence>
<protein>
    <submittedName>
        <fullName evidence="2">Uncharacterized protein</fullName>
    </submittedName>
</protein>
<evidence type="ECO:0000313" key="2">
    <source>
        <dbReference type="EnsemblPlants" id="Kaladp0033s0148.1.v1.1"/>
    </source>
</evidence>
<dbReference type="Gramene" id="Kaladp0033s0148.2.v1.1">
    <property type="protein sequence ID" value="Kaladp0033s0148.2.v1.1"/>
    <property type="gene ID" value="Kaladp0033s0148.v1.1"/>
</dbReference>
<name>A0A7N0TDY0_KALFE</name>
<feature type="region of interest" description="Disordered" evidence="1">
    <location>
        <begin position="139"/>
        <end position="166"/>
    </location>
</feature>
<reference evidence="2" key="1">
    <citation type="submission" date="2021-01" db="UniProtKB">
        <authorList>
            <consortium name="EnsemblPlants"/>
        </authorList>
    </citation>
    <scope>IDENTIFICATION</scope>
</reference>
<dbReference type="OMA" id="FPRHEKI"/>
<dbReference type="AlphaFoldDB" id="A0A7N0TDY0"/>
<evidence type="ECO:0000313" key="3">
    <source>
        <dbReference type="Proteomes" id="UP000594263"/>
    </source>
</evidence>
<proteinExistence type="predicted"/>
<feature type="region of interest" description="Disordered" evidence="1">
    <location>
        <begin position="1"/>
        <end position="34"/>
    </location>
</feature>
<feature type="region of interest" description="Disordered" evidence="1">
    <location>
        <begin position="46"/>
        <end position="127"/>
    </location>
</feature>
<feature type="compositionally biased region" description="Basic and acidic residues" evidence="1">
    <location>
        <begin position="52"/>
        <end position="82"/>
    </location>
</feature>
<dbReference type="EnsemblPlants" id="Kaladp0033s0148.1.v1.1">
    <property type="protein sequence ID" value="Kaladp0033s0148.1.v1.1"/>
    <property type="gene ID" value="Kaladp0033s0148.v1.1"/>
</dbReference>
<feature type="compositionally biased region" description="Basic residues" evidence="1">
    <location>
        <begin position="114"/>
        <end position="124"/>
    </location>
</feature>
<feature type="compositionally biased region" description="Basic residues" evidence="1">
    <location>
        <begin position="1"/>
        <end position="11"/>
    </location>
</feature>
<sequence>MGGKGQRRREKNYRAAHGGASLLPPPPKASSVDALPSKLRQLMSLTAGTAKFSKEVEQRRKNGEKKPRLTDEKKPDSKETKGRVVSLEEEEDNFDEEKFNEGQNLVPDNDSSINKKKKKKRKRNQVNDLRFEETAEMLGIGSKRKDRKKKYLEERKKKKKKAKTGDTLEFQQREKIAFGDVVEAPPKLATVPKAFKSAQDASKERLRLKAVDAYRQRKGWVSRPGINLPPPVTAEPEV</sequence>
<dbReference type="Proteomes" id="UP000594263">
    <property type="component" value="Unplaced"/>
</dbReference>
<dbReference type="PANTHER" id="PTHR37218">
    <property type="entry name" value="COILED-COIL PROTEIN"/>
    <property type="match status" value="1"/>
</dbReference>
<dbReference type="EnsemblPlants" id="Kaladp0033s0148.2.v1.1">
    <property type="protein sequence ID" value="Kaladp0033s0148.2.v1.1"/>
    <property type="gene ID" value="Kaladp0033s0148.v1.1"/>
</dbReference>
<feature type="compositionally biased region" description="Basic residues" evidence="1">
    <location>
        <begin position="142"/>
        <end position="162"/>
    </location>
</feature>
<organism evidence="2 3">
    <name type="scientific">Kalanchoe fedtschenkoi</name>
    <name type="common">Lavender scallops</name>
    <name type="synonym">South American air plant</name>
    <dbReference type="NCBI Taxonomy" id="63787"/>
    <lineage>
        <taxon>Eukaryota</taxon>
        <taxon>Viridiplantae</taxon>
        <taxon>Streptophyta</taxon>
        <taxon>Embryophyta</taxon>
        <taxon>Tracheophyta</taxon>
        <taxon>Spermatophyta</taxon>
        <taxon>Magnoliopsida</taxon>
        <taxon>eudicotyledons</taxon>
        <taxon>Gunneridae</taxon>
        <taxon>Pentapetalae</taxon>
        <taxon>Saxifragales</taxon>
        <taxon>Crassulaceae</taxon>
        <taxon>Kalanchoe</taxon>
    </lineage>
</organism>
<accession>A0A7N0TDY0</accession>
<dbReference type="PANTHER" id="PTHR37218:SF2">
    <property type="entry name" value="COILED-COIL PROTEIN"/>
    <property type="match status" value="1"/>
</dbReference>
<keyword evidence="3" id="KW-1185">Reference proteome</keyword>
<dbReference type="Gramene" id="Kaladp0033s0148.1.v1.1">
    <property type="protein sequence ID" value="Kaladp0033s0148.1.v1.1"/>
    <property type="gene ID" value="Kaladp0033s0148.v1.1"/>
</dbReference>